<name>A0A060UTF0_9PROT</name>
<evidence type="ECO:0000256" key="1">
    <source>
        <dbReference type="SAM" id="Phobius"/>
    </source>
</evidence>
<protein>
    <submittedName>
        <fullName evidence="2">Uncharacterized protein</fullName>
    </submittedName>
</protein>
<keyword evidence="1" id="KW-0472">Membrane</keyword>
<feature type="transmembrane region" description="Helical" evidence="1">
    <location>
        <begin position="170"/>
        <end position="189"/>
    </location>
</feature>
<feature type="transmembrane region" description="Helical" evidence="1">
    <location>
        <begin position="6"/>
        <end position="21"/>
    </location>
</feature>
<accession>A0A060UTF0</accession>
<dbReference type="EMBL" id="CCCS020000033">
    <property type="protein sequence ID" value="CDQ10043.1"/>
    <property type="molecule type" value="Genomic_DNA"/>
</dbReference>
<sequence length="241" mass="26963">MIWTHAVSVPILFLWAFWAFRRRKLVHVGHALRYWCTKAAGNQPDDRVLRYLQSVYSFRAPHWLRLMFLWLGLGGLLAAFAELWFLLHAKTFTPPNWIQETAYVGLSAPILVLSITLWRTPLKVRRISAAKEVFGSAEAALTFHVVASCDSVSRWALPTQSGPMLSADSLLLAGTAGVAFALAIMPSVASFHGFLAAMLILLSFAFMPFIFVGLMMAFSTWHRTEGDTLPYLLCVFSKSLP</sequence>
<feature type="transmembrane region" description="Helical" evidence="1">
    <location>
        <begin position="101"/>
        <end position="118"/>
    </location>
</feature>
<organism evidence="2">
    <name type="scientific">Acidithiobacillus ferrivorans</name>
    <dbReference type="NCBI Taxonomy" id="160808"/>
    <lineage>
        <taxon>Bacteria</taxon>
        <taxon>Pseudomonadati</taxon>
        <taxon>Pseudomonadota</taxon>
        <taxon>Acidithiobacillia</taxon>
        <taxon>Acidithiobacillales</taxon>
        <taxon>Acidithiobacillaceae</taxon>
        <taxon>Acidithiobacillus</taxon>
    </lineage>
</organism>
<keyword evidence="1" id="KW-0812">Transmembrane</keyword>
<comment type="caution">
    <text evidence="2">The sequence shown here is derived from an EMBL/GenBank/DDBJ whole genome shotgun (WGS) entry which is preliminary data.</text>
</comment>
<reference evidence="2" key="1">
    <citation type="submission" date="2014-03" db="EMBL/GenBank/DDBJ databases">
        <authorList>
            <person name="Genoscope - CEA"/>
        </authorList>
    </citation>
    <scope>NUCLEOTIDE SEQUENCE [LARGE SCALE GENOMIC DNA]</scope>
    <source>
        <strain evidence="2">CF27</strain>
    </source>
</reference>
<proteinExistence type="predicted"/>
<evidence type="ECO:0000313" key="2">
    <source>
        <dbReference type="EMBL" id="CDQ10043.1"/>
    </source>
</evidence>
<gene>
    <name evidence="2" type="ORF">AFERRI_390007</name>
</gene>
<dbReference type="AlphaFoldDB" id="A0A060UTF0"/>
<keyword evidence="1" id="KW-1133">Transmembrane helix</keyword>
<feature type="transmembrane region" description="Helical" evidence="1">
    <location>
        <begin position="66"/>
        <end position="89"/>
    </location>
</feature>
<feature type="transmembrane region" description="Helical" evidence="1">
    <location>
        <begin position="195"/>
        <end position="218"/>
    </location>
</feature>
<reference evidence="2" key="2">
    <citation type="submission" date="2014-07" db="EMBL/GenBank/DDBJ databases">
        <title>Initial genome analysis of the psychrotolerant acidophile Acidithiobacillus ferrivorans CF27: insights into iron and sulfur oxidation pathways and into biofilm formation.</title>
        <authorList>
            <person name="Talla E."/>
            <person name="Hedrich S."/>
            <person name="Mangenot S."/>
            <person name="Ji B."/>
            <person name="Johnson D.B."/>
            <person name="Barbe V."/>
            <person name="Bonnefoy V."/>
        </authorList>
    </citation>
    <scope>NUCLEOTIDE SEQUENCE [LARGE SCALE GENOMIC DNA]</scope>
    <source>
        <strain evidence="2">CF27</strain>
    </source>
</reference>